<dbReference type="SUPFAM" id="SSF53271">
    <property type="entry name" value="PRTase-like"/>
    <property type="match status" value="1"/>
</dbReference>
<dbReference type="InterPro" id="IPR000836">
    <property type="entry name" value="PRTase_dom"/>
</dbReference>
<keyword evidence="3" id="KW-1185">Reference proteome</keyword>
<dbReference type="CDD" id="cd06223">
    <property type="entry name" value="PRTases_typeI"/>
    <property type="match status" value="1"/>
</dbReference>
<accession>A0ABV7DQ52</accession>
<dbReference type="Gene3D" id="3.40.50.2020">
    <property type="match status" value="1"/>
</dbReference>
<feature type="domain" description="Phosphoribosyltransferase" evidence="1">
    <location>
        <begin position="9"/>
        <end position="177"/>
    </location>
</feature>
<dbReference type="Proteomes" id="UP001595445">
    <property type="component" value="Unassembled WGS sequence"/>
</dbReference>
<reference evidence="3" key="1">
    <citation type="journal article" date="2019" name="Int. J. Syst. Evol. Microbiol.">
        <title>The Global Catalogue of Microorganisms (GCM) 10K type strain sequencing project: providing services to taxonomists for standard genome sequencing and annotation.</title>
        <authorList>
            <consortium name="The Broad Institute Genomics Platform"/>
            <consortium name="The Broad Institute Genome Sequencing Center for Infectious Disease"/>
            <person name="Wu L."/>
            <person name="Ma J."/>
        </authorList>
    </citation>
    <scope>NUCLEOTIDE SEQUENCE [LARGE SCALE GENOMIC DNA]</scope>
    <source>
        <strain evidence="3">KCTC 62102</strain>
    </source>
</reference>
<gene>
    <name evidence="2" type="ORF">ACFOD6_00460</name>
</gene>
<evidence type="ECO:0000313" key="2">
    <source>
        <dbReference type="EMBL" id="MFC3084506.1"/>
    </source>
</evidence>
<sequence>MEPFADRRAAGRALAERLVAFGGTDTVVLGLPRGGLPVADEVARALGAALDIVLVRKIGMPGNPELALGAIAGPEGRTMVLNDELVRLCGLDRAGIEARAAPQRAELRRRRALWGSRLQPGALRAKRVILVDDGIATGATMRAAIGAVRADGPAEVIVAAPVAAPDTLEALGRLADRVVCLRAPAGFTAVGRHYASFPQLEDADVQAILTAGPQPGPTGGET</sequence>
<dbReference type="Gene3D" id="3.30.1310.20">
    <property type="entry name" value="PRTase-like"/>
    <property type="match status" value="1"/>
</dbReference>
<proteinExistence type="predicted"/>
<evidence type="ECO:0000313" key="3">
    <source>
        <dbReference type="Proteomes" id="UP001595445"/>
    </source>
</evidence>
<dbReference type="GO" id="GO:0016757">
    <property type="term" value="F:glycosyltransferase activity"/>
    <property type="evidence" value="ECO:0007669"/>
    <property type="project" value="UniProtKB-KW"/>
</dbReference>
<protein>
    <submittedName>
        <fullName evidence="2">Phosphoribosyltransferase</fullName>
    </submittedName>
</protein>
<comment type="caution">
    <text evidence="2">The sequence shown here is derived from an EMBL/GenBank/DDBJ whole genome shotgun (WGS) entry which is preliminary data.</text>
</comment>
<evidence type="ECO:0000259" key="1">
    <source>
        <dbReference type="Pfam" id="PF00156"/>
    </source>
</evidence>
<organism evidence="2 3">
    <name type="scientific">Tabrizicola soli</name>
    <dbReference type="NCBI Taxonomy" id="2185115"/>
    <lineage>
        <taxon>Bacteria</taxon>
        <taxon>Pseudomonadati</taxon>
        <taxon>Pseudomonadota</taxon>
        <taxon>Alphaproteobacteria</taxon>
        <taxon>Rhodobacterales</taxon>
        <taxon>Paracoccaceae</taxon>
        <taxon>Tabrizicola</taxon>
    </lineage>
</organism>
<name>A0ABV7DQ52_9RHOB</name>
<dbReference type="Pfam" id="PF00156">
    <property type="entry name" value="Pribosyltran"/>
    <property type="match status" value="1"/>
</dbReference>
<dbReference type="RefSeq" id="WP_197642356.1">
    <property type="nucleotide sequence ID" value="NZ_JAEACP010000004.1"/>
</dbReference>
<dbReference type="InterPro" id="IPR029057">
    <property type="entry name" value="PRTase-like"/>
</dbReference>
<dbReference type="EMBL" id="JBHRSM010000001">
    <property type="protein sequence ID" value="MFC3084506.1"/>
    <property type="molecule type" value="Genomic_DNA"/>
</dbReference>
<keyword evidence="2" id="KW-0808">Transferase</keyword>
<keyword evidence="2" id="KW-0328">Glycosyltransferase</keyword>